<accession>A0AAV7UUL5</accession>
<sequence length="132" mass="14139">MIPRSLVVNALRGCAPSKLRNLGDILVFRTVAQGEMESSLLLRDRERSVQHEALTARTEPQPGVEPPSSYAEAKEHLRAFPLWGSGGSVSTSRKFSALASGEADEVGKAGKVAEADGEAVWWQEVGKVAHAS</sequence>
<protein>
    <submittedName>
        <fullName evidence="1">Uncharacterized protein</fullName>
    </submittedName>
</protein>
<organism evidence="1 2">
    <name type="scientific">Pleurodeles waltl</name>
    <name type="common">Iberian ribbed newt</name>
    <dbReference type="NCBI Taxonomy" id="8319"/>
    <lineage>
        <taxon>Eukaryota</taxon>
        <taxon>Metazoa</taxon>
        <taxon>Chordata</taxon>
        <taxon>Craniata</taxon>
        <taxon>Vertebrata</taxon>
        <taxon>Euteleostomi</taxon>
        <taxon>Amphibia</taxon>
        <taxon>Batrachia</taxon>
        <taxon>Caudata</taxon>
        <taxon>Salamandroidea</taxon>
        <taxon>Salamandridae</taxon>
        <taxon>Pleurodelinae</taxon>
        <taxon>Pleurodeles</taxon>
    </lineage>
</organism>
<dbReference type="AlphaFoldDB" id="A0AAV7UUL5"/>
<keyword evidence="2" id="KW-1185">Reference proteome</keyword>
<reference evidence="1" key="1">
    <citation type="journal article" date="2022" name="bioRxiv">
        <title>Sequencing and chromosome-scale assembly of the giantPleurodeles waltlgenome.</title>
        <authorList>
            <person name="Brown T."/>
            <person name="Elewa A."/>
            <person name="Iarovenko S."/>
            <person name="Subramanian E."/>
            <person name="Araus A.J."/>
            <person name="Petzold A."/>
            <person name="Susuki M."/>
            <person name="Suzuki K.-i.T."/>
            <person name="Hayashi T."/>
            <person name="Toyoda A."/>
            <person name="Oliveira C."/>
            <person name="Osipova E."/>
            <person name="Leigh N.D."/>
            <person name="Simon A."/>
            <person name="Yun M.H."/>
        </authorList>
    </citation>
    <scope>NUCLEOTIDE SEQUENCE</scope>
    <source>
        <strain evidence="1">20211129_DDA</strain>
        <tissue evidence="1">Liver</tissue>
    </source>
</reference>
<dbReference type="Proteomes" id="UP001066276">
    <property type="component" value="Chromosome 2_2"/>
</dbReference>
<comment type="caution">
    <text evidence="1">The sequence shown here is derived from an EMBL/GenBank/DDBJ whole genome shotgun (WGS) entry which is preliminary data.</text>
</comment>
<name>A0AAV7UUL5_PLEWA</name>
<gene>
    <name evidence="1" type="ORF">NDU88_001179</name>
</gene>
<dbReference type="EMBL" id="JANPWB010000004">
    <property type="protein sequence ID" value="KAJ1191865.1"/>
    <property type="molecule type" value="Genomic_DNA"/>
</dbReference>
<evidence type="ECO:0000313" key="2">
    <source>
        <dbReference type="Proteomes" id="UP001066276"/>
    </source>
</evidence>
<proteinExistence type="predicted"/>
<evidence type="ECO:0000313" key="1">
    <source>
        <dbReference type="EMBL" id="KAJ1191865.1"/>
    </source>
</evidence>